<feature type="region of interest" description="Disordered" evidence="1">
    <location>
        <begin position="24"/>
        <end position="50"/>
    </location>
</feature>
<accession>B8BX99</accession>
<evidence type="ECO:0000313" key="3">
    <source>
        <dbReference type="Proteomes" id="UP000001449"/>
    </source>
</evidence>
<dbReference type="AlphaFoldDB" id="B8BX99"/>
<gene>
    <name evidence="2" type="ORF">THAPSDRAFT_3260</name>
</gene>
<keyword evidence="3" id="KW-1185">Reference proteome</keyword>
<feature type="compositionally biased region" description="Polar residues" evidence="1">
    <location>
        <begin position="431"/>
        <end position="444"/>
    </location>
</feature>
<reference evidence="2 3" key="1">
    <citation type="journal article" date="2004" name="Science">
        <title>The genome of the diatom Thalassiosira pseudonana: ecology, evolution, and metabolism.</title>
        <authorList>
            <person name="Armbrust E.V."/>
            <person name="Berges J.A."/>
            <person name="Bowler C."/>
            <person name="Green B.R."/>
            <person name="Martinez D."/>
            <person name="Putnam N.H."/>
            <person name="Zhou S."/>
            <person name="Allen A.E."/>
            <person name="Apt K.E."/>
            <person name="Bechner M."/>
            <person name="Brzezinski M.A."/>
            <person name="Chaal B.K."/>
            <person name="Chiovitti A."/>
            <person name="Davis A.K."/>
            <person name="Demarest M.S."/>
            <person name="Detter J.C."/>
            <person name="Glavina T."/>
            <person name="Goodstein D."/>
            <person name="Hadi M.Z."/>
            <person name="Hellsten U."/>
            <person name="Hildebrand M."/>
            <person name="Jenkins B.D."/>
            <person name="Jurka J."/>
            <person name="Kapitonov V.V."/>
            <person name="Kroger N."/>
            <person name="Lau W.W."/>
            <person name="Lane T.W."/>
            <person name="Larimer F.W."/>
            <person name="Lippmeier J.C."/>
            <person name="Lucas S."/>
            <person name="Medina M."/>
            <person name="Montsant A."/>
            <person name="Obornik M."/>
            <person name="Parker M.S."/>
            <person name="Palenik B."/>
            <person name="Pazour G.J."/>
            <person name="Richardson P.M."/>
            <person name="Rynearson T.A."/>
            <person name="Saito M.A."/>
            <person name="Schwartz D.C."/>
            <person name="Thamatrakoln K."/>
            <person name="Valentin K."/>
            <person name="Vardi A."/>
            <person name="Wilkerson F.P."/>
            <person name="Rokhsar D.S."/>
        </authorList>
    </citation>
    <scope>NUCLEOTIDE SEQUENCE [LARGE SCALE GENOMIC DNA]</scope>
    <source>
        <strain evidence="2 3">CCMP1335</strain>
    </source>
</reference>
<dbReference type="InParanoid" id="B8BX99"/>
<dbReference type="EMBL" id="CM000640">
    <property type="protein sequence ID" value="EED94169.1"/>
    <property type="molecule type" value="Genomic_DNA"/>
</dbReference>
<protein>
    <submittedName>
        <fullName evidence="2">Uncharacterized protein</fullName>
    </submittedName>
</protein>
<sequence>MCLDITNYQISIALGYHRQHPLQTNTDNNAAGWKSDESNNSDYDDGDEGTNFTTSITPLPPLLYMSRDPHHPSYAFHQQHRPTRAVAGMPTTPPRVERTMEVATQLAQLAKEKNVKGVLVRWPGGGGGGGGCGISEEELAREIEEGRLLLPGRTNAMLNVNCGGSQLEDEGTMGYRRGRIMYLLEKCCTRHSRRAALPSLLMEGSRPFALWDTTNTEDLWSLSSKNNVHLQTPMERVDKYGNSLTEMDAWGRAAIFGMPPKDLLSRFQERNDNPQLQHQGKFYYSSKHRFTGSEGRENAMMERKKTMTIQSHHSQSFDSLHDAETKISQLQGSLPAMHALDEFATVHLGGRIVLPSWAPTRNITMQGARVTENSGTTEYELFGDRYNDDDCRKEIPLGYRRSAWSRRVKGNESDTNTTNATETKSLDKTSHSSTDVGDSTSTEENPPRMATLVNIPKKRRRGNRSKAVADGQ</sequence>
<reference evidence="2 3" key="2">
    <citation type="journal article" date="2008" name="Nature">
        <title>The Phaeodactylum genome reveals the evolutionary history of diatom genomes.</title>
        <authorList>
            <person name="Bowler C."/>
            <person name="Allen A.E."/>
            <person name="Badger J.H."/>
            <person name="Grimwood J."/>
            <person name="Jabbari K."/>
            <person name="Kuo A."/>
            <person name="Maheswari U."/>
            <person name="Martens C."/>
            <person name="Maumus F."/>
            <person name="Otillar R.P."/>
            <person name="Rayko E."/>
            <person name="Salamov A."/>
            <person name="Vandepoele K."/>
            <person name="Beszteri B."/>
            <person name="Gruber A."/>
            <person name="Heijde M."/>
            <person name="Katinka M."/>
            <person name="Mock T."/>
            <person name="Valentin K."/>
            <person name="Verret F."/>
            <person name="Berges J.A."/>
            <person name="Brownlee C."/>
            <person name="Cadoret J.P."/>
            <person name="Chiovitti A."/>
            <person name="Choi C.J."/>
            <person name="Coesel S."/>
            <person name="De Martino A."/>
            <person name="Detter J.C."/>
            <person name="Durkin C."/>
            <person name="Falciatore A."/>
            <person name="Fournet J."/>
            <person name="Haruta M."/>
            <person name="Huysman M.J."/>
            <person name="Jenkins B.D."/>
            <person name="Jiroutova K."/>
            <person name="Jorgensen R.E."/>
            <person name="Joubert Y."/>
            <person name="Kaplan A."/>
            <person name="Kroger N."/>
            <person name="Kroth P.G."/>
            <person name="La Roche J."/>
            <person name="Lindquist E."/>
            <person name="Lommer M."/>
            <person name="Martin-Jezequel V."/>
            <person name="Lopez P.J."/>
            <person name="Lucas S."/>
            <person name="Mangogna M."/>
            <person name="McGinnis K."/>
            <person name="Medlin L.K."/>
            <person name="Montsant A."/>
            <person name="Oudot-Le Secq M.P."/>
            <person name="Napoli C."/>
            <person name="Obornik M."/>
            <person name="Parker M.S."/>
            <person name="Petit J.L."/>
            <person name="Porcel B.M."/>
            <person name="Poulsen N."/>
            <person name="Robison M."/>
            <person name="Rychlewski L."/>
            <person name="Rynearson T.A."/>
            <person name="Schmutz J."/>
            <person name="Shapiro H."/>
            <person name="Siaut M."/>
            <person name="Stanley M."/>
            <person name="Sussman M.R."/>
            <person name="Taylor A.R."/>
            <person name="Vardi A."/>
            <person name="von Dassow P."/>
            <person name="Vyverman W."/>
            <person name="Willis A."/>
            <person name="Wyrwicz L.S."/>
            <person name="Rokhsar D.S."/>
            <person name="Weissenbach J."/>
            <person name="Armbrust E.V."/>
            <person name="Green B.R."/>
            <person name="Van de Peer Y."/>
            <person name="Grigoriev I.V."/>
        </authorList>
    </citation>
    <scope>NUCLEOTIDE SEQUENCE [LARGE SCALE GENOMIC DNA]</scope>
    <source>
        <strain evidence="2 3">CCMP1335</strain>
    </source>
</reference>
<dbReference type="PaxDb" id="35128-Thaps3260"/>
<proteinExistence type="predicted"/>
<dbReference type="RefSeq" id="XP_002288733.1">
    <property type="nucleotide sequence ID" value="XM_002288697.1"/>
</dbReference>
<evidence type="ECO:0000313" key="2">
    <source>
        <dbReference type="EMBL" id="EED94169.1"/>
    </source>
</evidence>
<organism evidence="2 3">
    <name type="scientific">Thalassiosira pseudonana</name>
    <name type="common">Marine diatom</name>
    <name type="synonym">Cyclotella nana</name>
    <dbReference type="NCBI Taxonomy" id="35128"/>
    <lineage>
        <taxon>Eukaryota</taxon>
        <taxon>Sar</taxon>
        <taxon>Stramenopiles</taxon>
        <taxon>Ochrophyta</taxon>
        <taxon>Bacillariophyta</taxon>
        <taxon>Coscinodiscophyceae</taxon>
        <taxon>Thalassiosirophycidae</taxon>
        <taxon>Thalassiosirales</taxon>
        <taxon>Thalassiosiraceae</taxon>
        <taxon>Thalassiosira</taxon>
    </lineage>
</organism>
<dbReference type="eggNOG" id="ENOG502R12V">
    <property type="taxonomic scope" value="Eukaryota"/>
</dbReference>
<name>B8BX99_THAPS</name>
<dbReference type="GeneID" id="7441785"/>
<dbReference type="Proteomes" id="UP000001449">
    <property type="component" value="Chromosome 3"/>
</dbReference>
<dbReference type="HOGENOM" id="CLU_579417_0_0_1"/>
<dbReference type="KEGG" id="tps:THAPSDRAFT_3260"/>
<feature type="compositionally biased region" description="Polar residues" evidence="1">
    <location>
        <begin position="413"/>
        <end position="423"/>
    </location>
</feature>
<evidence type="ECO:0000256" key="1">
    <source>
        <dbReference type="SAM" id="MobiDB-lite"/>
    </source>
</evidence>
<dbReference type="OMA" id="LAQIACK"/>
<feature type="region of interest" description="Disordered" evidence="1">
    <location>
        <begin position="407"/>
        <end position="472"/>
    </location>
</feature>